<accession>A0ABQ9LX36</accession>
<evidence type="ECO:0000313" key="3">
    <source>
        <dbReference type="Proteomes" id="UP001174677"/>
    </source>
</evidence>
<sequence length="530" mass="62413">MKKNHIEDASSEIEDENKELQITLDIPTDLKSFISEPALWPELCIYRVPRKLRARKPAAYTPQYISIGPFHRNNKALKPMEKQKLRYLAEFCERTGKHWTELANQIKELKVRHCYEETFEESTNKFLNMILLDSVFIIELFLRRAEKYNFFENQVPRNYNDDFILGKSTREYGLLWDLILVENQLPYFVLDDLYEFSIPKSSEKQYHSFHDLVLFNFELKKNKSSLEREKNENQKCTCDCFSCLLYFWIIRLFTCQRRKDGSVGKDNKNKEEDLPEKPLQKKTCDCFSCLLYFWIIRLFTCQRHKDGSVGKDNKNKEEDLPEKPLPEKPLHFTDLFRKYRSYCHPESKNNKIVKKLYDATMLHEAGVNFKASENACSIDIKFKRGELKMPLFEADDSTELVIRNLMAFEQCHYPEQPLICDYIWILDFLINTEKDVDLLVRKEIIVNLLGDNKTVAKLVNNLCLEITASGSCFYDLSEALNKHCENPLCRTMAILRSVYFSNLWRGTGTVAAIALLVFTFTQFLDCIKII</sequence>
<keyword evidence="1" id="KW-0812">Transmembrane</keyword>
<name>A0ABQ9LX36_HEVBR</name>
<gene>
    <name evidence="2" type="ORF">P3X46_014800</name>
</gene>
<dbReference type="InterPro" id="IPR004158">
    <property type="entry name" value="DUF247_pln"/>
</dbReference>
<keyword evidence="1" id="KW-0472">Membrane</keyword>
<protein>
    <submittedName>
        <fullName evidence="2">Uncharacterized protein</fullName>
    </submittedName>
</protein>
<evidence type="ECO:0000256" key="1">
    <source>
        <dbReference type="SAM" id="Phobius"/>
    </source>
</evidence>
<dbReference type="PANTHER" id="PTHR31170:SF24">
    <property type="match status" value="1"/>
</dbReference>
<organism evidence="2 3">
    <name type="scientific">Hevea brasiliensis</name>
    <name type="common">Para rubber tree</name>
    <name type="synonym">Siphonia brasiliensis</name>
    <dbReference type="NCBI Taxonomy" id="3981"/>
    <lineage>
        <taxon>Eukaryota</taxon>
        <taxon>Viridiplantae</taxon>
        <taxon>Streptophyta</taxon>
        <taxon>Embryophyta</taxon>
        <taxon>Tracheophyta</taxon>
        <taxon>Spermatophyta</taxon>
        <taxon>Magnoliopsida</taxon>
        <taxon>eudicotyledons</taxon>
        <taxon>Gunneridae</taxon>
        <taxon>Pentapetalae</taxon>
        <taxon>rosids</taxon>
        <taxon>fabids</taxon>
        <taxon>Malpighiales</taxon>
        <taxon>Euphorbiaceae</taxon>
        <taxon>Crotonoideae</taxon>
        <taxon>Micrandreae</taxon>
        <taxon>Hevea</taxon>
    </lineage>
</organism>
<keyword evidence="1" id="KW-1133">Transmembrane helix</keyword>
<dbReference type="Proteomes" id="UP001174677">
    <property type="component" value="Chromosome 9"/>
</dbReference>
<proteinExistence type="predicted"/>
<dbReference type="EMBL" id="JARPOI010000009">
    <property type="protein sequence ID" value="KAJ9171430.1"/>
    <property type="molecule type" value="Genomic_DNA"/>
</dbReference>
<keyword evidence="3" id="KW-1185">Reference proteome</keyword>
<reference evidence="2" key="1">
    <citation type="journal article" date="2023" name="Plant Biotechnol. J.">
        <title>Chromosome-level wild Hevea brasiliensis genome provides new tools for genomic-assisted breeding and valuable loci to elevate rubber yield.</title>
        <authorList>
            <person name="Cheng H."/>
            <person name="Song X."/>
            <person name="Hu Y."/>
            <person name="Wu T."/>
            <person name="Yang Q."/>
            <person name="An Z."/>
            <person name="Feng S."/>
            <person name="Deng Z."/>
            <person name="Wu W."/>
            <person name="Zeng X."/>
            <person name="Tu M."/>
            <person name="Wang X."/>
            <person name="Huang H."/>
        </authorList>
    </citation>
    <scope>NUCLEOTIDE SEQUENCE</scope>
    <source>
        <strain evidence="2">MT/VB/25A 57/8</strain>
    </source>
</reference>
<dbReference type="Pfam" id="PF03140">
    <property type="entry name" value="DUF247"/>
    <property type="match status" value="1"/>
</dbReference>
<feature type="transmembrane region" description="Helical" evidence="1">
    <location>
        <begin position="503"/>
        <end position="524"/>
    </location>
</feature>
<comment type="caution">
    <text evidence="2">The sequence shown here is derived from an EMBL/GenBank/DDBJ whole genome shotgun (WGS) entry which is preliminary data.</text>
</comment>
<evidence type="ECO:0000313" key="2">
    <source>
        <dbReference type="EMBL" id="KAJ9171430.1"/>
    </source>
</evidence>
<dbReference type="PANTHER" id="PTHR31170">
    <property type="entry name" value="BNAC04G53230D PROTEIN"/>
    <property type="match status" value="1"/>
</dbReference>